<keyword evidence="3" id="KW-0804">Transcription</keyword>
<dbReference type="SMART" id="SM00895">
    <property type="entry name" value="FCD"/>
    <property type="match status" value="1"/>
</dbReference>
<evidence type="ECO:0000256" key="2">
    <source>
        <dbReference type="ARBA" id="ARBA00023125"/>
    </source>
</evidence>
<evidence type="ECO:0000313" key="6">
    <source>
        <dbReference type="Proteomes" id="UP000317043"/>
    </source>
</evidence>
<dbReference type="Gene3D" id="1.10.10.10">
    <property type="entry name" value="Winged helix-like DNA-binding domain superfamily/Winged helix DNA-binding domain"/>
    <property type="match status" value="1"/>
</dbReference>
<dbReference type="SUPFAM" id="SSF48008">
    <property type="entry name" value="GntR ligand-binding domain-like"/>
    <property type="match status" value="1"/>
</dbReference>
<organism evidence="5 6">
    <name type="scientific">Stackebrandtia endophytica</name>
    <dbReference type="NCBI Taxonomy" id="1496996"/>
    <lineage>
        <taxon>Bacteria</taxon>
        <taxon>Bacillati</taxon>
        <taxon>Actinomycetota</taxon>
        <taxon>Actinomycetes</taxon>
        <taxon>Glycomycetales</taxon>
        <taxon>Glycomycetaceae</taxon>
        <taxon>Stackebrandtia</taxon>
    </lineage>
</organism>
<dbReference type="InterPro" id="IPR036388">
    <property type="entry name" value="WH-like_DNA-bd_sf"/>
</dbReference>
<reference evidence="5 6" key="1">
    <citation type="submission" date="2019-06" db="EMBL/GenBank/DDBJ databases">
        <title>Sequencing the genomes of 1000 actinobacteria strains.</title>
        <authorList>
            <person name="Klenk H.-P."/>
        </authorList>
    </citation>
    <scope>NUCLEOTIDE SEQUENCE [LARGE SCALE GENOMIC DNA]</scope>
    <source>
        <strain evidence="5 6">DSM 45928</strain>
    </source>
</reference>
<dbReference type="InterPro" id="IPR008920">
    <property type="entry name" value="TF_FadR/GntR_C"/>
</dbReference>
<dbReference type="GO" id="GO:0003677">
    <property type="term" value="F:DNA binding"/>
    <property type="evidence" value="ECO:0007669"/>
    <property type="project" value="UniProtKB-KW"/>
</dbReference>
<name>A0A543B192_9ACTN</name>
<dbReference type="Pfam" id="PF07729">
    <property type="entry name" value="FCD"/>
    <property type="match status" value="1"/>
</dbReference>
<dbReference type="InterPro" id="IPR036390">
    <property type="entry name" value="WH_DNA-bd_sf"/>
</dbReference>
<protein>
    <submittedName>
        <fullName evidence="5">GntR family transcriptional regulator</fullName>
    </submittedName>
</protein>
<keyword evidence="2" id="KW-0238">DNA-binding</keyword>
<gene>
    <name evidence="5" type="ORF">FB566_4193</name>
</gene>
<sequence>MTTDRTNAGSLRSRVYETLRRRIIEVDVPPGHRLIERDLAAELAVSRIPLREALRLLSAEGLVVNVPGRGTIVSPFTPSDVRDLFEVRAGVEVMATRLVTERVDSADLAPLRGVLAAAETCRDQPRRLTDLNADFHSELVNASGNRLLASLMRPLNSRLRWLFHLSIELDPVVQCVEHEAIFAAISRGDSPEAQRLALEHIENSREPTLALAAQWSIEEIDPRKATHARRRGPRD</sequence>
<dbReference type="EMBL" id="VFOW01000001">
    <property type="protein sequence ID" value="TQL78603.1"/>
    <property type="molecule type" value="Genomic_DNA"/>
</dbReference>
<proteinExistence type="predicted"/>
<dbReference type="AlphaFoldDB" id="A0A543B192"/>
<dbReference type="Proteomes" id="UP000317043">
    <property type="component" value="Unassembled WGS sequence"/>
</dbReference>
<comment type="caution">
    <text evidence="5">The sequence shown here is derived from an EMBL/GenBank/DDBJ whole genome shotgun (WGS) entry which is preliminary data.</text>
</comment>
<dbReference type="InterPro" id="IPR011711">
    <property type="entry name" value="GntR_C"/>
</dbReference>
<dbReference type="OrthoDB" id="5182935at2"/>
<dbReference type="InterPro" id="IPR000524">
    <property type="entry name" value="Tscrpt_reg_HTH_GntR"/>
</dbReference>
<dbReference type="PROSITE" id="PS50949">
    <property type="entry name" value="HTH_GNTR"/>
    <property type="match status" value="1"/>
</dbReference>
<dbReference type="SUPFAM" id="SSF46785">
    <property type="entry name" value="Winged helix' DNA-binding domain"/>
    <property type="match status" value="1"/>
</dbReference>
<accession>A0A543B192</accession>
<keyword evidence="1" id="KW-0805">Transcription regulation</keyword>
<dbReference type="FunCoup" id="A0A543B192">
    <property type="interactions" value="14"/>
</dbReference>
<dbReference type="SMART" id="SM00345">
    <property type="entry name" value="HTH_GNTR"/>
    <property type="match status" value="1"/>
</dbReference>
<feature type="domain" description="HTH gntR-type" evidence="4">
    <location>
        <begin position="9"/>
        <end position="76"/>
    </location>
</feature>
<dbReference type="PANTHER" id="PTHR43537">
    <property type="entry name" value="TRANSCRIPTIONAL REGULATOR, GNTR FAMILY"/>
    <property type="match status" value="1"/>
</dbReference>
<evidence type="ECO:0000259" key="4">
    <source>
        <dbReference type="PROSITE" id="PS50949"/>
    </source>
</evidence>
<dbReference type="PRINTS" id="PR00035">
    <property type="entry name" value="HTHGNTR"/>
</dbReference>
<dbReference type="InParanoid" id="A0A543B192"/>
<evidence type="ECO:0000256" key="1">
    <source>
        <dbReference type="ARBA" id="ARBA00023015"/>
    </source>
</evidence>
<dbReference type="RefSeq" id="WP_142043268.1">
    <property type="nucleotide sequence ID" value="NZ_JBHTGS010000003.1"/>
</dbReference>
<dbReference type="CDD" id="cd07377">
    <property type="entry name" value="WHTH_GntR"/>
    <property type="match status" value="1"/>
</dbReference>
<evidence type="ECO:0000313" key="5">
    <source>
        <dbReference type="EMBL" id="TQL78603.1"/>
    </source>
</evidence>
<dbReference type="GO" id="GO:0003700">
    <property type="term" value="F:DNA-binding transcription factor activity"/>
    <property type="evidence" value="ECO:0007669"/>
    <property type="project" value="InterPro"/>
</dbReference>
<evidence type="ECO:0000256" key="3">
    <source>
        <dbReference type="ARBA" id="ARBA00023163"/>
    </source>
</evidence>
<dbReference type="Pfam" id="PF00392">
    <property type="entry name" value="GntR"/>
    <property type="match status" value="1"/>
</dbReference>
<keyword evidence="6" id="KW-1185">Reference proteome</keyword>
<dbReference type="Gene3D" id="1.20.120.530">
    <property type="entry name" value="GntR ligand-binding domain-like"/>
    <property type="match status" value="1"/>
</dbReference>
<dbReference type="PANTHER" id="PTHR43537:SF45">
    <property type="entry name" value="GNTR FAMILY REGULATORY PROTEIN"/>
    <property type="match status" value="1"/>
</dbReference>